<dbReference type="PROSITE" id="PS51898">
    <property type="entry name" value="TYR_RECOMBINASE"/>
    <property type="match status" value="1"/>
</dbReference>
<comment type="caution">
    <text evidence="3">The sequence shown here is derived from an EMBL/GenBank/DDBJ whole genome shotgun (WGS) entry which is preliminary data.</text>
</comment>
<dbReference type="InterPro" id="IPR002104">
    <property type="entry name" value="Integrase_catalytic"/>
</dbReference>
<dbReference type="GO" id="GO:0015074">
    <property type="term" value="P:DNA integration"/>
    <property type="evidence" value="ECO:0007669"/>
    <property type="project" value="InterPro"/>
</dbReference>
<dbReference type="PANTHER" id="PTHR30349">
    <property type="entry name" value="PHAGE INTEGRASE-RELATED"/>
    <property type="match status" value="1"/>
</dbReference>
<dbReference type="Pfam" id="PF00589">
    <property type="entry name" value="Phage_integrase"/>
    <property type="match status" value="1"/>
</dbReference>
<proteinExistence type="predicted"/>
<dbReference type="GO" id="GO:0003677">
    <property type="term" value="F:DNA binding"/>
    <property type="evidence" value="ECO:0007669"/>
    <property type="project" value="InterPro"/>
</dbReference>
<evidence type="ECO:0000313" key="3">
    <source>
        <dbReference type="EMBL" id="KKN39714.1"/>
    </source>
</evidence>
<keyword evidence="1" id="KW-0233">DNA recombination</keyword>
<dbReference type="Gene3D" id="1.10.443.10">
    <property type="entry name" value="Intergrase catalytic core"/>
    <property type="match status" value="1"/>
</dbReference>
<dbReference type="InterPro" id="IPR050090">
    <property type="entry name" value="Tyrosine_recombinase_XerCD"/>
</dbReference>
<protein>
    <recommendedName>
        <fullName evidence="2">Tyr recombinase domain-containing protein</fullName>
    </recommendedName>
</protein>
<dbReference type="GO" id="GO:0006310">
    <property type="term" value="P:DNA recombination"/>
    <property type="evidence" value="ECO:0007669"/>
    <property type="project" value="UniProtKB-KW"/>
</dbReference>
<dbReference type="InterPro" id="IPR011010">
    <property type="entry name" value="DNA_brk_join_enz"/>
</dbReference>
<reference evidence="3" key="1">
    <citation type="journal article" date="2015" name="Nature">
        <title>Complex archaea that bridge the gap between prokaryotes and eukaryotes.</title>
        <authorList>
            <person name="Spang A."/>
            <person name="Saw J.H."/>
            <person name="Jorgensen S.L."/>
            <person name="Zaremba-Niedzwiedzka K."/>
            <person name="Martijn J."/>
            <person name="Lind A.E."/>
            <person name="van Eijk R."/>
            <person name="Schleper C."/>
            <person name="Guy L."/>
            <person name="Ettema T.J."/>
        </authorList>
    </citation>
    <scope>NUCLEOTIDE SEQUENCE</scope>
</reference>
<dbReference type="AlphaFoldDB" id="A0A0F9QB31"/>
<dbReference type="EMBL" id="LAZR01001747">
    <property type="protein sequence ID" value="KKN39714.1"/>
    <property type="molecule type" value="Genomic_DNA"/>
</dbReference>
<dbReference type="SUPFAM" id="SSF56349">
    <property type="entry name" value="DNA breaking-rejoining enzymes"/>
    <property type="match status" value="1"/>
</dbReference>
<accession>A0A0F9QB31</accession>
<sequence>MAEVQAIKDLDTVKLISYLLEKRCSKQMSHIWNIGLNLALRISDLLSVKFTDIQNDRLIIFESKTGKLAEIKLNQKALAFIHEVRVTHPNHVYLFQSYRNQQSKSSITRPLSRRAVTRAFALVGEELNLKLGTHSMRKTRGYHLYHKTQDIARVMKMLRHSSEATTLRYIGITQEEIDKDFEELEL</sequence>
<dbReference type="InterPro" id="IPR013762">
    <property type="entry name" value="Integrase-like_cat_sf"/>
</dbReference>
<gene>
    <name evidence="3" type="ORF">LCGC14_0740590</name>
</gene>
<evidence type="ECO:0000259" key="2">
    <source>
        <dbReference type="PROSITE" id="PS51898"/>
    </source>
</evidence>
<dbReference type="PANTHER" id="PTHR30349:SF82">
    <property type="entry name" value="INTEGRASE_RECOMBINASE YOEC-RELATED"/>
    <property type="match status" value="1"/>
</dbReference>
<name>A0A0F9QB31_9ZZZZ</name>
<evidence type="ECO:0000256" key="1">
    <source>
        <dbReference type="ARBA" id="ARBA00023172"/>
    </source>
</evidence>
<organism evidence="3">
    <name type="scientific">marine sediment metagenome</name>
    <dbReference type="NCBI Taxonomy" id="412755"/>
    <lineage>
        <taxon>unclassified sequences</taxon>
        <taxon>metagenomes</taxon>
        <taxon>ecological metagenomes</taxon>
    </lineage>
</organism>
<feature type="domain" description="Tyr recombinase" evidence="2">
    <location>
        <begin position="2"/>
        <end position="182"/>
    </location>
</feature>